<organism evidence="1 2">
    <name type="scientific">Anabaenopsis arnoldii</name>
    <dbReference type="NCBI Taxonomy" id="2152938"/>
    <lineage>
        <taxon>Bacteria</taxon>
        <taxon>Bacillati</taxon>
        <taxon>Cyanobacteriota</taxon>
        <taxon>Cyanophyceae</taxon>
        <taxon>Nostocales</taxon>
        <taxon>Nodulariaceae</taxon>
        <taxon>Anabaenopsis</taxon>
    </lineage>
</organism>
<dbReference type="Proteomes" id="UP001212499">
    <property type="component" value="Unassembled WGS sequence"/>
</dbReference>
<dbReference type="NCBIfam" id="NF041551">
    <property type="entry name" value="YlcI_YnfO_N"/>
    <property type="match status" value="1"/>
</dbReference>
<evidence type="ECO:0000313" key="1">
    <source>
        <dbReference type="EMBL" id="MDB9539116.1"/>
    </source>
</evidence>
<protein>
    <submittedName>
        <fullName evidence="1">Toxin-antitoxin system HicB family antitoxin</fullName>
    </submittedName>
</protein>
<proteinExistence type="predicted"/>
<keyword evidence="2" id="KW-1185">Reference proteome</keyword>
<dbReference type="Pfam" id="PF05534">
    <property type="entry name" value="HicB"/>
    <property type="match status" value="1"/>
</dbReference>
<dbReference type="Gene3D" id="1.10.1220.10">
    <property type="entry name" value="Met repressor-like"/>
    <property type="match status" value="1"/>
</dbReference>
<dbReference type="InterPro" id="IPR008651">
    <property type="entry name" value="Uncharacterised_HicB"/>
</dbReference>
<dbReference type="InterPro" id="IPR013321">
    <property type="entry name" value="Arc_rbn_hlx_hlx"/>
</dbReference>
<dbReference type="RefSeq" id="WP_271731853.1">
    <property type="nucleotide sequence ID" value="NZ_JANQDP010000069.1"/>
</dbReference>
<evidence type="ECO:0000313" key="2">
    <source>
        <dbReference type="Proteomes" id="UP001212499"/>
    </source>
</evidence>
<dbReference type="EMBL" id="JAQMUH010000069">
    <property type="protein sequence ID" value="MDB9539116.1"/>
    <property type="molecule type" value="Genomic_DNA"/>
</dbReference>
<dbReference type="SUPFAM" id="SSF47598">
    <property type="entry name" value="Ribbon-helix-helix"/>
    <property type="match status" value="1"/>
</dbReference>
<gene>
    <name evidence="1" type="ORF">PN457_05480</name>
</gene>
<comment type="caution">
    <text evidence="1">The sequence shown here is derived from an EMBL/GenBank/DDBJ whole genome shotgun (WGS) entry which is preliminary data.</text>
</comment>
<accession>A0ABT5AP61</accession>
<dbReference type="InterPro" id="IPR010985">
    <property type="entry name" value="Ribbon_hlx_hlx"/>
</dbReference>
<name>A0ABT5AP61_9CYAN</name>
<sequence>MSRLTLRLPESLHQQLSYQASQEGVSLNQYIVYALTRQVSQNYVVEPVSAQTVEQQSISFQKLLNDLGQATPEEVKLSLDTREVVEPENELSADIISKLRQKIASKA</sequence>
<reference evidence="1 2" key="1">
    <citation type="submission" date="2023-01" db="EMBL/GenBank/DDBJ databases">
        <title>Genomes from the Australian National Cyanobacteria Reference Collection.</title>
        <authorList>
            <person name="Willis A."/>
            <person name="Lee E.M.F."/>
        </authorList>
    </citation>
    <scope>NUCLEOTIDE SEQUENCE [LARGE SCALE GENOMIC DNA]</scope>
    <source>
        <strain evidence="1 2">CS-1033</strain>
    </source>
</reference>